<dbReference type="InterPro" id="IPR005297">
    <property type="entry name" value="Lipoprotein_repeat"/>
</dbReference>
<feature type="signal peptide" evidence="1">
    <location>
        <begin position="1"/>
        <end position="22"/>
    </location>
</feature>
<evidence type="ECO:0000313" key="3">
    <source>
        <dbReference type="Proteomes" id="UP000479043"/>
    </source>
</evidence>
<dbReference type="AlphaFoldDB" id="A0A6L8LMN5"/>
<protein>
    <recommendedName>
        <fullName evidence="4">Lipoprotein with Yx(FWY)xxD motif</fullName>
    </recommendedName>
</protein>
<reference evidence="2 3" key="1">
    <citation type="submission" date="2020-01" db="EMBL/GenBank/DDBJ databases">
        <authorList>
            <person name="Chen S."/>
        </authorList>
    </citation>
    <scope>NUCLEOTIDE SEQUENCE [LARGE SCALE GENOMIC DNA]</scope>
    <source>
        <strain evidence="2 3">GS-10</strain>
    </source>
</reference>
<dbReference type="InterPro" id="IPR014558">
    <property type="entry name" value="UCP029720"/>
</dbReference>
<name>A0A6L8LMN5_9RHOB</name>
<evidence type="ECO:0000313" key="2">
    <source>
        <dbReference type="EMBL" id="MYM54902.1"/>
    </source>
</evidence>
<dbReference type="PANTHER" id="PTHR39335:SF1">
    <property type="entry name" value="BLL4220 PROTEIN"/>
    <property type="match status" value="1"/>
</dbReference>
<gene>
    <name evidence="2" type="ORF">GR167_06280</name>
</gene>
<accession>A0A6L8LMN5</accession>
<organism evidence="2 3">
    <name type="scientific">Thalassovita mangrovi</name>
    <dbReference type="NCBI Taxonomy" id="2692236"/>
    <lineage>
        <taxon>Bacteria</taxon>
        <taxon>Pseudomonadati</taxon>
        <taxon>Pseudomonadota</taxon>
        <taxon>Alphaproteobacteria</taxon>
        <taxon>Rhodobacterales</taxon>
        <taxon>Roseobacteraceae</taxon>
        <taxon>Thalassovita</taxon>
    </lineage>
</organism>
<comment type="caution">
    <text evidence="2">The sequence shown here is derived from an EMBL/GenBank/DDBJ whole genome shotgun (WGS) entry which is preliminary data.</text>
</comment>
<feature type="chain" id="PRO_5026869132" description="Lipoprotein with Yx(FWY)xxD motif" evidence="1">
    <location>
        <begin position="23"/>
        <end position="126"/>
    </location>
</feature>
<keyword evidence="1" id="KW-0732">Signal</keyword>
<dbReference type="PIRSF" id="PIRSF029720">
    <property type="entry name" value="UCP029720"/>
    <property type="match status" value="1"/>
</dbReference>
<evidence type="ECO:0008006" key="4">
    <source>
        <dbReference type="Google" id="ProtNLM"/>
    </source>
</evidence>
<dbReference type="GO" id="GO:0043448">
    <property type="term" value="P:alkane catabolic process"/>
    <property type="evidence" value="ECO:0007669"/>
    <property type="project" value="TreeGrafter"/>
</dbReference>
<dbReference type="Proteomes" id="UP000479043">
    <property type="component" value="Unassembled WGS sequence"/>
</dbReference>
<dbReference type="Pfam" id="PF03640">
    <property type="entry name" value="Lipoprotein_15"/>
    <property type="match status" value="2"/>
</dbReference>
<evidence type="ECO:0000256" key="1">
    <source>
        <dbReference type="SAM" id="SignalP"/>
    </source>
</evidence>
<proteinExistence type="predicted"/>
<dbReference type="PANTHER" id="PTHR39335">
    <property type="entry name" value="BLL4220 PROTEIN"/>
    <property type="match status" value="1"/>
</dbReference>
<dbReference type="EMBL" id="WWEN01000002">
    <property type="protein sequence ID" value="MYM54902.1"/>
    <property type="molecule type" value="Genomic_DNA"/>
</dbReference>
<dbReference type="RefSeq" id="WP_160972562.1">
    <property type="nucleotide sequence ID" value="NZ_WWEN01000002.1"/>
</dbReference>
<sequence>MTIKSVFATALVLTTLGAAAMAAPVIQTGDSAKGKILTDSEGMSLYTFDNDKAAVSNCYDDCAAKWPPLFASNTSRPDGDFGIVLRADGKRQWAYKGQPLYAWFQDQQAGDITGDGVKGVWHLARP</sequence>
<keyword evidence="3" id="KW-1185">Reference proteome</keyword>